<dbReference type="GO" id="GO:0070830">
    <property type="term" value="P:bicellular tight junction assembly"/>
    <property type="evidence" value="ECO:0007669"/>
    <property type="project" value="TreeGrafter"/>
</dbReference>
<reference evidence="3" key="2">
    <citation type="submission" date="2025-09" db="UniProtKB">
        <authorList>
            <consortium name="Ensembl"/>
        </authorList>
    </citation>
    <scope>IDENTIFICATION</scope>
</reference>
<evidence type="ECO:0000259" key="2">
    <source>
        <dbReference type="Pfam" id="PF24617"/>
    </source>
</evidence>
<accession>A0A3B3S7A8</accession>
<feature type="domain" description="POF1B helix-loop-helix" evidence="2">
    <location>
        <begin position="174"/>
        <end position="258"/>
    </location>
</feature>
<dbReference type="Pfam" id="PF24617">
    <property type="entry name" value="POF1B_HlH"/>
    <property type="match status" value="1"/>
</dbReference>
<dbReference type="PANTHER" id="PTHR22546">
    <property type="entry name" value="PREMATURE OVARIAN FAILURE, 1B"/>
    <property type="match status" value="1"/>
</dbReference>
<dbReference type="GO" id="GO:0007015">
    <property type="term" value="P:actin filament organization"/>
    <property type="evidence" value="ECO:0007669"/>
    <property type="project" value="TreeGrafter"/>
</dbReference>
<dbReference type="AlphaFoldDB" id="A0A3B3S7A8"/>
<proteinExistence type="predicted"/>
<dbReference type="GO" id="GO:0005923">
    <property type="term" value="C:bicellular tight junction"/>
    <property type="evidence" value="ECO:0007669"/>
    <property type="project" value="TreeGrafter"/>
</dbReference>
<feature type="coiled-coil region" evidence="1">
    <location>
        <begin position="258"/>
        <end position="362"/>
    </location>
</feature>
<dbReference type="GO" id="GO:0003382">
    <property type="term" value="P:epithelial cell morphogenesis"/>
    <property type="evidence" value="ECO:0007669"/>
    <property type="project" value="TreeGrafter"/>
</dbReference>
<dbReference type="KEGG" id="pki:111860758"/>
<reference evidence="3" key="1">
    <citation type="submission" date="2025-08" db="UniProtKB">
        <authorList>
            <consortium name="Ensembl"/>
        </authorList>
    </citation>
    <scope>IDENTIFICATION</scope>
</reference>
<feature type="coiled-coil region" evidence="1">
    <location>
        <begin position="426"/>
        <end position="460"/>
    </location>
</feature>
<dbReference type="CTD" id="79983"/>
<dbReference type="GO" id="GO:0005884">
    <property type="term" value="C:actin filament"/>
    <property type="evidence" value="ECO:0007669"/>
    <property type="project" value="TreeGrafter"/>
</dbReference>
<dbReference type="Proteomes" id="UP000261540">
    <property type="component" value="Unplaced"/>
</dbReference>
<organism evidence="3 4">
    <name type="scientific">Paramormyrops kingsleyae</name>
    <dbReference type="NCBI Taxonomy" id="1676925"/>
    <lineage>
        <taxon>Eukaryota</taxon>
        <taxon>Metazoa</taxon>
        <taxon>Chordata</taxon>
        <taxon>Craniata</taxon>
        <taxon>Vertebrata</taxon>
        <taxon>Euteleostomi</taxon>
        <taxon>Actinopterygii</taxon>
        <taxon>Neopterygii</taxon>
        <taxon>Teleostei</taxon>
        <taxon>Osteoglossocephala</taxon>
        <taxon>Osteoglossomorpha</taxon>
        <taxon>Osteoglossiformes</taxon>
        <taxon>Mormyridae</taxon>
        <taxon>Paramormyrops</taxon>
    </lineage>
</organism>
<keyword evidence="1" id="KW-0175">Coiled coil</keyword>
<dbReference type="OrthoDB" id="9830956at2759"/>
<evidence type="ECO:0000256" key="1">
    <source>
        <dbReference type="SAM" id="Coils"/>
    </source>
</evidence>
<evidence type="ECO:0000313" key="4">
    <source>
        <dbReference type="Proteomes" id="UP000261540"/>
    </source>
</evidence>
<keyword evidence="4" id="KW-1185">Reference proteome</keyword>
<dbReference type="InterPro" id="IPR056240">
    <property type="entry name" value="POF1B_HlH"/>
</dbReference>
<name>A0A3B3S7A8_9TELE</name>
<dbReference type="GO" id="GO:0005912">
    <property type="term" value="C:adherens junction"/>
    <property type="evidence" value="ECO:0007669"/>
    <property type="project" value="TreeGrafter"/>
</dbReference>
<protein>
    <submittedName>
        <fullName evidence="3">POF1B actin binding protein</fullName>
    </submittedName>
</protein>
<dbReference type="GO" id="GO:0051015">
    <property type="term" value="F:actin filament binding"/>
    <property type="evidence" value="ECO:0007669"/>
    <property type="project" value="TreeGrafter"/>
</dbReference>
<evidence type="ECO:0000313" key="3">
    <source>
        <dbReference type="Ensembl" id="ENSPKIP00000026065.1"/>
    </source>
</evidence>
<dbReference type="RefSeq" id="XP_023700521.1">
    <property type="nucleotide sequence ID" value="XM_023844753.2"/>
</dbReference>
<dbReference type="GeneID" id="111860758"/>
<dbReference type="GeneTree" id="ENSGT00390000000141"/>
<dbReference type="PANTHER" id="PTHR22546:SF0">
    <property type="entry name" value="PROTEIN POF1B"/>
    <property type="match status" value="1"/>
</dbReference>
<sequence>MSQQYITQTYRSSSVSSDPEILQSGVQYVNLSSMPMSRLQYASNGVPADNNMVYETVRYLVPMERRVVPESYVLVNNAPQMVSSPVYMQKVQGYAVNSVDDSELIHTQRYIEVENAGEKTPSVFSQSPTSVKSSSKIEETININSSMNFGSPVETLPEVKLPVVEVEEEKLDTRYFGELLAEVYRKNSDIHNYISDNVVKIRGRKHLLDPSIDYKVEKDETEDLIPKGMSELTKQQIRYLLQTRSTADKTMRLLLATFSSLREELLHLQDDLKRLESEKEGLEKDLSYKADQASQYDRLLDSLRENNRQLQVSLKESTLTQNNLESQVMSVRGSDSNRDYRIKELEGSLRALEQENSLLRQKVTGQGNITGFQQKTEELSKQYNDMLNALRHEKDKEIQSLRSQLILVKTEYSTQTTGDRSLELRITEMLTKLEQRESLIKRQEEEIRRLQKEKSDYSSRTIITSRFSNQYPILGLLSDDYQATSPVQSSKTIVIERSGDLRK</sequence>
<dbReference type="InterPro" id="IPR026186">
    <property type="entry name" value="POF1B"/>
</dbReference>
<dbReference type="Ensembl" id="ENSPKIT00000006813.1">
    <property type="protein sequence ID" value="ENSPKIP00000026065.1"/>
    <property type="gene ID" value="ENSPKIG00000008695.1"/>
</dbReference>